<evidence type="ECO:0000313" key="9">
    <source>
        <dbReference type="EMBL" id="TCS95231.1"/>
    </source>
</evidence>
<evidence type="ECO:0000256" key="3">
    <source>
        <dbReference type="ARBA" id="ARBA00004613"/>
    </source>
</evidence>
<dbReference type="InterPro" id="IPR011050">
    <property type="entry name" value="Pectin_lyase_fold/virulence"/>
</dbReference>
<evidence type="ECO:0000256" key="7">
    <source>
        <dbReference type="ARBA" id="ARBA00023237"/>
    </source>
</evidence>
<dbReference type="InterPro" id="IPR003368">
    <property type="entry name" value="POMP_repeat"/>
</dbReference>
<accession>A0A4R3L5X6</accession>
<comment type="subcellular location">
    <subcellularLocation>
        <location evidence="1">Cell envelope</location>
    </subcellularLocation>
    <subcellularLocation>
        <location evidence="2">Cell outer membrane</location>
    </subcellularLocation>
    <subcellularLocation>
        <location evidence="3">Secreted</location>
    </subcellularLocation>
</comment>
<dbReference type="GO" id="GO:0005576">
    <property type="term" value="C:extracellular region"/>
    <property type="evidence" value="ECO:0007669"/>
    <property type="project" value="UniProtKB-SubCell"/>
</dbReference>
<keyword evidence="10" id="KW-1185">Reference proteome</keyword>
<keyword evidence="5 8" id="KW-0732">Signal</keyword>
<name>A0A4R3L5X6_9GAMM</name>
<dbReference type="SUPFAM" id="SSF51126">
    <property type="entry name" value="Pectin lyase-like"/>
    <property type="match status" value="2"/>
</dbReference>
<dbReference type="RefSeq" id="WP_377602626.1">
    <property type="nucleotide sequence ID" value="NZ_JBHMFH010000001.1"/>
</dbReference>
<evidence type="ECO:0000256" key="2">
    <source>
        <dbReference type="ARBA" id="ARBA00004442"/>
    </source>
</evidence>
<dbReference type="PANTHER" id="PTHR11319">
    <property type="entry name" value="G PROTEIN-COUPLED RECEPTOR-RELATED"/>
    <property type="match status" value="1"/>
</dbReference>
<evidence type="ECO:0000256" key="8">
    <source>
        <dbReference type="SAM" id="SignalP"/>
    </source>
</evidence>
<dbReference type="Proteomes" id="UP000294599">
    <property type="component" value="Unassembled WGS sequence"/>
</dbReference>
<comment type="caution">
    <text evidence="9">The sequence shown here is derived from an EMBL/GenBank/DDBJ whole genome shotgun (WGS) entry which is preliminary data.</text>
</comment>
<evidence type="ECO:0000313" key="10">
    <source>
        <dbReference type="Proteomes" id="UP000294599"/>
    </source>
</evidence>
<proteinExistence type="predicted"/>
<dbReference type="InterPro" id="IPR012334">
    <property type="entry name" value="Pectin_lyas_fold"/>
</dbReference>
<dbReference type="Pfam" id="PF02415">
    <property type="entry name" value="Chlam_PMP"/>
    <property type="match status" value="2"/>
</dbReference>
<dbReference type="NCBIfam" id="NF041518">
    <property type="entry name" value="choice_anch_Q"/>
    <property type="match status" value="1"/>
</dbReference>
<evidence type="ECO:0000256" key="4">
    <source>
        <dbReference type="ARBA" id="ARBA00022525"/>
    </source>
</evidence>
<dbReference type="GO" id="GO:0009279">
    <property type="term" value="C:cell outer membrane"/>
    <property type="evidence" value="ECO:0007669"/>
    <property type="project" value="UniProtKB-SubCell"/>
</dbReference>
<feature type="chain" id="PRO_5020403954" evidence="8">
    <location>
        <begin position="38"/>
        <end position="1371"/>
    </location>
</feature>
<evidence type="ECO:0000256" key="6">
    <source>
        <dbReference type="ARBA" id="ARBA00023136"/>
    </source>
</evidence>
<dbReference type="PANTHER" id="PTHR11319:SF35">
    <property type="entry name" value="OUTER MEMBRANE PROTEIN PMPC-RELATED"/>
    <property type="match status" value="1"/>
</dbReference>
<dbReference type="EMBL" id="SMAF01000019">
    <property type="protein sequence ID" value="TCS95231.1"/>
    <property type="molecule type" value="Genomic_DNA"/>
</dbReference>
<reference evidence="9 10" key="1">
    <citation type="submission" date="2019-03" db="EMBL/GenBank/DDBJ databases">
        <title>Genomic Encyclopedia of Type Strains, Phase IV (KMG-IV): sequencing the most valuable type-strain genomes for metagenomic binning, comparative biology and taxonomic classification.</title>
        <authorList>
            <person name="Goeker M."/>
        </authorList>
    </citation>
    <scope>NUCLEOTIDE SEQUENCE [LARGE SCALE GENOMIC DNA]</scope>
    <source>
        <strain evidence="9 10">DSM 21944</strain>
    </source>
</reference>
<feature type="signal peptide" evidence="8">
    <location>
        <begin position="1"/>
        <end position="37"/>
    </location>
</feature>
<organism evidence="9 10">
    <name type="scientific">Pseudofulvimonas gallinarii</name>
    <dbReference type="NCBI Taxonomy" id="634155"/>
    <lineage>
        <taxon>Bacteria</taxon>
        <taxon>Pseudomonadati</taxon>
        <taxon>Pseudomonadota</taxon>
        <taxon>Gammaproteobacteria</taxon>
        <taxon>Lysobacterales</taxon>
        <taxon>Rhodanobacteraceae</taxon>
        <taxon>Pseudofulvimonas</taxon>
    </lineage>
</organism>
<evidence type="ECO:0000256" key="1">
    <source>
        <dbReference type="ARBA" id="ARBA00004196"/>
    </source>
</evidence>
<evidence type="ECO:0000256" key="5">
    <source>
        <dbReference type="ARBA" id="ARBA00022729"/>
    </source>
</evidence>
<dbReference type="SUPFAM" id="SSF141072">
    <property type="entry name" value="CalX-like"/>
    <property type="match status" value="1"/>
</dbReference>
<dbReference type="InterPro" id="IPR059226">
    <property type="entry name" value="Choice_anch_Q_dom"/>
</dbReference>
<keyword evidence="7" id="KW-0998">Cell outer membrane</keyword>
<dbReference type="Gene3D" id="2.160.20.10">
    <property type="entry name" value="Single-stranded right-handed beta-helix, Pectin lyase-like"/>
    <property type="match status" value="1"/>
</dbReference>
<sequence length="1371" mass="141147">MVARPSISTVSPVTPHRAFPLLGFALLLTVICPAAQAATFEVVNANDSGTGSLRAAMTSALAQPGDHTITFSASVNGQPIVLDSPLPPMASNVTLRIHGNGVQDTIIDGNQQYRPFKAEWANNLQLHLRDLTVRNGFADQLEGGAGYFIGATNSKIFVQDVEFVDNQATYGGGAIHAQVPIQLTRVTFTGNRSYTHGAAMYLEADDTSLRDVTIAGNHAQVSVVRLSGPYAYTFTNVTIARNQTSSVTVHVRNDAQLALINSLIDAEDEVRPVMLLVEAGSSISQPASRNNLITWPGAGGLVDGSNGNIIREIDALVGPLGMYGGKTRTLPLLPGSPAIDAGPSSGAGSTDQRGVTRVGAPDIGAFESRGFSLAAVSGGGQAAPVSSTFPNPLVVGVTATHATEPVEGGKVAFSAPTAGASATFGNSVAVIDSDGRAQTTATANGVVGGPYHATATLGDVPAINFQLTNLTGVCGAFAFPYTLSASDNAERVAELRQAIECANGNGMADEIDLGGHTLTFSDGPYLSANGANALPVVTSALVLRNGTLRRAAPTSFRLLEIDASEETRLEDLTLRGGNSIREGGGLRVAGATSTLRNVVFDGNRSSIHGGAIYSEASMLVIGGARFSDNRAPDGAVISHDNFVLAMNLRVQEHDDVISRSLFHGSQILALINTLVAGNNLAATDSSLFDYTFRPELRGVTIADNRMTGMMVHSPDAGAIGHNIIIWDNEFAGLGHIGVQFAIVQGAPPGIEHVSGLPPGFVDPPHDYRLAAGSPAIDAGDRGYSWFDILDLDDNGVLDEYLPDLDVNPRLVDDANVADTGEGPAPHIDLGAYERQADSGPRGITVAGADGLQTSENGGTATFSIVLDRYPSAPVTIALSSSDTSEGVVAPATLVFTQADWNRPHVVTVMGVPDGVVDGDQTFQVEFEPAASADPGYDGLTLASVTVTNIDTDAVAPSLALGGTVIGLAGSGLVLDLNDGDELLPIAADGSFVFATPLSTGDDYVVAVQAQPSQPAQSCVVINGSGTMGGVPVGNVVVNCGSAVTHSIGGSVSGLTGTGLTLQLNGGPTQLVAANGPYAFGPRLADGASYVVSISEQPTGQWCLLSNATGTVAGSDVDNVDVACTTAQAQLQLQIDDGHAYTRYGQVRDYLVTVSNSGNAVASGVQVIGTFSPAFDVAHVTWSCLPGSGSPCSGGAHGQADVPVGGSVTWIVSAPILFRSTESEATFTVTADGLADADTNTLVILRDGFNEPYGDGASGAGEAQPLAADEIVLLDWSGNQPGELATLGRFAAEGATVEVQRLHWRGTWLVRLLATDAAGQERSTPFVVVDSGASLGLARVGDAHDTGIEWLLEGATQPLSLSLADNVEDTGR</sequence>
<gene>
    <name evidence="9" type="ORF">EDC25_11910</name>
</gene>
<keyword evidence="4" id="KW-0964">Secreted</keyword>
<dbReference type="InterPro" id="IPR038081">
    <property type="entry name" value="CalX-like_sf"/>
</dbReference>
<keyword evidence="6" id="KW-0472">Membrane</keyword>
<protein>
    <submittedName>
        <fullName evidence="9">Putative repeat protein (TIGR01451 family)</fullName>
    </submittedName>
</protein>